<evidence type="ECO:0000313" key="2">
    <source>
        <dbReference type="EMBL" id="ODA90157.1"/>
    </source>
</evidence>
<dbReference type="GO" id="GO:0003677">
    <property type="term" value="F:DNA binding"/>
    <property type="evidence" value="ECO:0007669"/>
    <property type="project" value="InterPro"/>
</dbReference>
<evidence type="ECO:0000313" key="3">
    <source>
        <dbReference type="Proteomes" id="UP000094426"/>
    </source>
</evidence>
<dbReference type="AlphaFoldDB" id="A0A1E2SK78"/>
<dbReference type="InterPro" id="IPR000792">
    <property type="entry name" value="Tscrpt_reg_LuxR_C"/>
</dbReference>
<gene>
    <name evidence="2" type="ORF">ATY41_11200</name>
</gene>
<dbReference type="Gene3D" id="1.10.10.10">
    <property type="entry name" value="Winged helix-like DNA-binding domain superfamily/Winged helix DNA-binding domain"/>
    <property type="match status" value="1"/>
</dbReference>
<dbReference type="SMART" id="SM00421">
    <property type="entry name" value="HTH_LUXR"/>
    <property type="match status" value="1"/>
</dbReference>
<feature type="domain" description="HTH luxR-type" evidence="1">
    <location>
        <begin position="773"/>
        <end position="838"/>
    </location>
</feature>
<dbReference type="SUPFAM" id="SSF46894">
    <property type="entry name" value="C-terminal effector domain of the bipartite response regulators"/>
    <property type="match status" value="1"/>
</dbReference>
<dbReference type="PROSITE" id="PS50043">
    <property type="entry name" value="HTH_LUXR_2"/>
    <property type="match status" value="1"/>
</dbReference>
<comment type="caution">
    <text evidence="2">The sequence shown here is derived from an EMBL/GenBank/DDBJ whole genome shotgun (WGS) entry which is preliminary data.</text>
</comment>
<dbReference type="InterPro" id="IPR016032">
    <property type="entry name" value="Sig_transdc_resp-reg_C-effctor"/>
</dbReference>
<reference evidence="2 3" key="1">
    <citation type="submission" date="2015-11" db="EMBL/GenBank/DDBJ databases">
        <authorList>
            <person name="Zhang Y."/>
            <person name="Guo Z."/>
        </authorList>
    </citation>
    <scope>NUCLEOTIDE SEQUENCE [LARGE SCALE GENOMIC DNA]</scope>
    <source>
        <strain evidence="3">gdw1</strain>
    </source>
</reference>
<dbReference type="OrthoDB" id="3178268at2"/>
<dbReference type="Pfam" id="PF00196">
    <property type="entry name" value="GerE"/>
    <property type="match status" value="1"/>
</dbReference>
<accession>A0A1E2SK78</accession>
<dbReference type="CDD" id="cd06170">
    <property type="entry name" value="LuxR_C_like"/>
    <property type="match status" value="1"/>
</dbReference>
<dbReference type="InterPro" id="IPR027417">
    <property type="entry name" value="P-loop_NTPase"/>
</dbReference>
<dbReference type="OMA" id="WNLRQIY"/>
<name>A0A1E2SK78_LEIXY</name>
<dbReference type="RefSeq" id="WP_011186803.1">
    <property type="nucleotide sequence ID" value="NZ_LNZG01000019.1"/>
</dbReference>
<dbReference type="Proteomes" id="UP000094426">
    <property type="component" value="Unassembled WGS sequence"/>
</dbReference>
<dbReference type="GO" id="GO:0006355">
    <property type="term" value="P:regulation of DNA-templated transcription"/>
    <property type="evidence" value="ECO:0007669"/>
    <property type="project" value="InterPro"/>
</dbReference>
<evidence type="ECO:0000259" key="1">
    <source>
        <dbReference type="PROSITE" id="PS50043"/>
    </source>
</evidence>
<proteinExistence type="predicted"/>
<dbReference type="Gene3D" id="3.40.50.300">
    <property type="entry name" value="P-loop containing nucleotide triphosphate hydrolases"/>
    <property type="match status" value="1"/>
</dbReference>
<sequence length="845" mass="89842">MDAEPLASRPLPRRPAHFLPRPRLTERLDTAAPLVVVRAPAGAGKTVLLADWCTRRRSAGDTVLWVTLTAGSAHADRAADQLWAAVAAQVGAHSASPADAFDAVRLALAGTVGPPVRLTLDGYCPVRAPADPDIARLLETCPRVQVAIGTRALTSFEDVAVAASLDVECLGPDDLLFTAEESARLVDAIAGEDRPPRPSVPGWEEGERVLPLTARLTGVGIRRGFDPHAVAEALLRRQLGERPCPELTRFLRVISSVSPCDSELARRLTGLDSPDPLFRAAEEQGLGTWRGEWPRRQFVLDPAAAVALARQRSAAEPREAMRSLRVVCSWALETGDHVRALNAAVAAREPLLVSRVAREAWEPLSTVSATATVDLLERLGGEELERFPVIAVLYALALSTREQHERAVHWFALAARTLSKRGRDDDPGERLLVLCAESASFRLGGDTAASLRVTEEGMLTVAGLARSRDTGVPRIAELCAQLAITFHWGSWSERALEACALGAALGSTEHPQDRRHCVAVRAFVLAFRGDIVTARSALSALGPRTEDLTSSASLFDALARSLVLIEDGDPEAAERMAVLAASMPRAPEHWAAVLHCRAMALLFQGRPERCAAAIDVALAACGSRPASQEVLDRLAITRVLALLAVGDRTAADTALRDLFRAGCAPIGVRALRSLLAGNGVAAISEPGAAARKAGETSSPDDVLHALVVAAALLACGGNADAAGAARRAMAVATERGLRTPLALLPVVARLALLTAGGGDPEAEWPFALCMPAVEHPAVRLTQKEILVLHRLGSAATLADIAQEFSVSVNTVKTQTRSIYRKLRVRSRDAALIRAAELGLTEHLTE</sequence>
<protein>
    <recommendedName>
        <fullName evidence="1">HTH luxR-type domain-containing protein</fullName>
    </recommendedName>
</protein>
<dbReference type="EMBL" id="LNZG01000019">
    <property type="protein sequence ID" value="ODA90157.1"/>
    <property type="molecule type" value="Genomic_DNA"/>
</dbReference>
<organism evidence="2 3">
    <name type="scientific">Leifsonia xyli subsp. xyli</name>
    <dbReference type="NCBI Taxonomy" id="59736"/>
    <lineage>
        <taxon>Bacteria</taxon>
        <taxon>Bacillati</taxon>
        <taxon>Actinomycetota</taxon>
        <taxon>Actinomycetes</taxon>
        <taxon>Micrococcales</taxon>
        <taxon>Microbacteriaceae</taxon>
        <taxon>Leifsonia</taxon>
    </lineage>
</organism>
<dbReference type="InterPro" id="IPR036388">
    <property type="entry name" value="WH-like_DNA-bd_sf"/>
</dbReference>